<dbReference type="EMBL" id="JAWJWF010000003">
    <property type="protein sequence ID" value="KAK6635132.1"/>
    <property type="molecule type" value="Genomic_DNA"/>
</dbReference>
<evidence type="ECO:0000313" key="9">
    <source>
        <dbReference type="Proteomes" id="UP001359485"/>
    </source>
</evidence>
<keyword evidence="3" id="KW-0677">Repeat</keyword>
<dbReference type="PROSITE" id="PS51162">
    <property type="entry name" value="THYROGLOBULIN_1_2"/>
    <property type="match status" value="1"/>
</dbReference>
<gene>
    <name evidence="8" type="ORF">RUM44_000381</name>
</gene>
<evidence type="ECO:0000256" key="4">
    <source>
        <dbReference type="ARBA" id="ARBA00023157"/>
    </source>
</evidence>
<keyword evidence="6" id="KW-0732">Signal</keyword>
<reference evidence="8 9" key="1">
    <citation type="submission" date="2023-09" db="EMBL/GenBank/DDBJ databases">
        <title>Genomes of two closely related lineages of the louse Polyplax serrata with different host specificities.</title>
        <authorList>
            <person name="Martinu J."/>
            <person name="Tarabai H."/>
            <person name="Stefka J."/>
            <person name="Hypsa V."/>
        </authorList>
    </citation>
    <scope>NUCLEOTIDE SEQUENCE [LARGE SCALE GENOMIC DNA]</scope>
    <source>
        <strain evidence="8">98ZLc_SE</strain>
    </source>
</reference>
<organism evidence="8 9">
    <name type="scientific">Polyplax serrata</name>
    <name type="common">Common mouse louse</name>
    <dbReference type="NCBI Taxonomy" id="468196"/>
    <lineage>
        <taxon>Eukaryota</taxon>
        <taxon>Metazoa</taxon>
        <taxon>Ecdysozoa</taxon>
        <taxon>Arthropoda</taxon>
        <taxon>Hexapoda</taxon>
        <taxon>Insecta</taxon>
        <taxon>Pterygota</taxon>
        <taxon>Neoptera</taxon>
        <taxon>Paraneoptera</taxon>
        <taxon>Psocodea</taxon>
        <taxon>Troctomorpha</taxon>
        <taxon>Phthiraptera</taxon>
        <taxon>Anoplura</taxon>
        <taxon>Polyplacidae</taxon>
        <taxon>Polyplax</taxon>
    </lineage>
</organism>
<name>A0ABR1B6J0_POLSC</name>
<accession>A0ABR1B6J0</accession>
<keyword evidence="4" id="KW-1015">Disulfide bond</keyword>
<feature type="domain" description="Thyroglobulin type-1" evidence="7">
    <location>
        <begin position="80"/>
        <end position="155"/>
    </location>
</feature>
<dbReference type="InterPro" id="IPR036857">
    <property type="entry name" value="Thyroglobulin_1_sf"/>
</dbReference>
<comment type="caution">
    <text evidence="5">Lacks conserved residue(s) required for the propagation of feature annotation.</text>
</comment>
<protein>
    <recommendedName>
        <fullName evidence="7">Thyroglobulin type-1 domain-containing protein</fullName>
    </recommendedName>
</protein>
<sequence length="358" mass="41121">MHRIIVTFYFLISSVDTEHICPKFISCNSEINEKSCGPNEFFRERVKIEGCCPGCVTLKGEGESCQETAECQPGLSCESKKQCENDPNQACEYYKLTNEIWNNKKYWNPVCLLDGSFAPKQCKGERIGGKCFCTDKFGNRIFGEEEWSKAMDMHCLCSRLVNELNKVSRTQVEFHCDSKGNFEPLQCDHRTCWCASPKTGFPYSTVVPMEMMKFLPCYNKNQAGIRYQRKCDSERHIQEKIKLMLENHGTKDVTLVMPKCNFDGSYHRVQHLKEKTKCVFINNAPLTEAVAQEGTNCNCAYDRHMAQQDQNAFMFDCQPNGNYAVQQIWNGKIYCVDSDGFIYSDDPQFCTKNVNSNH</sequence>
<evidence type="ECO:0000256" key="3">
    <source>
        <dbReference type="ARBA" id="ARBA00022737"/>
    </source>
</evidence>
<comment type="subcellular location">
    <subcellularLocation>
        <location evidence="1">Secreted</location>
    </subcellularLocation>
</comment>
<evidence type="ECO:0000259" key="7">
    <source>
        <dbReference type="PROSITE" id="PS51162"/>
    </source>
</evidence>
<proteinExistence type="predicted"/>
<dbReference type="SUPFAM" id="SSF57610">
    <property type="entry name" value="Thyroglobulin type-1 domain"/>
    <property type="match status" value="3"/>
</dbReference>
<dbReference type="Proteomes" id="UP001359485">
    <property type="component" value="Unassembled WGS sequence"/>
</dbReference>
<dbReference type="PROSITE" id="PS00484">
    <property type="entry name" value="THYROGLOBULIN_1_1"/>
    <property type="match status" value="1"/>
</dbReference>
<comment type="caution">
    <text evidence="8">The sequence shown here is derived from an EMBL/GenBank/DDBJ whole genome shotgun (WGS) entry which is preliminary data.</text>
</comment>
<evidence type="ECO:0000256" key="6">
    <source>
        <dbReference type="SAM" id="SignalP"/>
    </source>
</evidence>
<dbReference type="InterPro" id="IPR051950">
    <property type="entry name" value="Dev_reg/Prot_inhib"/>
</dbReference>
<dbReference type="SMART" id="SM00211">
    <property type="entry name" value="TY"/>
    <property type="match status" value="2"/>
</dbReference>
<feature type="chain" id="PRO_5046189399" description="Thyroglobulin type-1 domain-containing protein" evidence="6">
    <location>
        <begin position="18"/>
        <end position="358"/>
    </location>
</feature>
<feature type="signal peptide" evidence="6">
    <location>
        <begin position="1"/>
        <end position="17"/>
    </location>
</feature>
<dbReference type="PANTHER" id="PTHR12352">
    <property type="entry name" value="SECRETED MODULAR CALCIUM-BINDING PROTEIN"/>
    <property type="match status" value="1"/>
</dbReference>
<dbReference type="Pfam" id="PF00086">
    <property type="entry name" value="Thyroglobulin_1"/>
    <property type="match status" value="2"/>
</dbReference>
<keyword evidence="9" id="KW-1185">Reference proteome</keyword>
<evidence type="ECO:0000256" key="2">
    <source>
        <dbReference type="ARBA" id="ARBA00022525"/>
    </source>
</evidence>
<dbReference type="InterPro" id="IPR000716">
    <property type="entry name" value="Thyroglobulin_1"/>
</dbReference>
<dbReference type="Gene3D" id="4.10.800.10">
    <property type="entry name" value="Thyroglobulin type-1"/>
    <property type="match status" value="2"/>
</dbReference>
<keyword evidence="2" id="KW-0964">Secreted</keyword>
<evidence type="ECO:0000256" key="1">
    <source>
        <dbReference type="ARBA" id="ARBA00004613"/>
    </source>
</evidence>
<dbReference type="PANTHER" id="PTHR12352:SF3">
    <property type="entry name" value="NIDOGEN-2"/>
    <property type="match status" value="1"/>
</dbReference>
<evidence type="ECO:0000256" key="5">
    <source>
        <dbReference type="PROSITE-ProRule" id="PRU00500"/>
    </source>
</evidence>
<evidence type="ECO:0000313" key="8">
    <source>
        <dbReference type="EMBL" id="KAK6635132.1"/>
    </source>
</evidence>